<evidence type="ECO:0000256" key="1">
    <source>
        <dbReference type="SAM" id="MobiDB-lite"/>
    </source>
</evidence>
<dbReference type="Proteomes" id="UP001189429">
    <property type="component" value="Unassembled WGS sequence"/>
</dbReference>
<accession>A0ABN9S662</accession>
<feature type="region of interest" description="Disordered" evidence="1">
    <location>
        <begin position="48"/>
        <end position="68"/>
    </location>
</feature>
<feature type="region of interest" description="Disordered" evidence="1">
    <location>
        <begin position="1"/>
        <end position="23"/>
    </location>
</feature>
<evidence type="ECO:0000313" key="3">
    <source>
        <dbReference type="Proteomes" id="UP001189429"/>
    </source>
</evidence>
<keyword evidence="3" id="KW-1185">Reference proteome</keyword>
<gene>
    <name evidence="2" type="ORF">PCOR1329_LOCUS25836</name>
</gene>
<feature type="region of interest" description="Disordered" evidence="1">
    <location>
        <begin position="129"/>
        <end position="181"/>
    </location>
</feature>
<comment type="caution">
    <text evidence="2">The sequence shown here is derived from an EMBL/GenBank/DDBJ whole genome shotgun (WGS) entry which is preliminary data.</text>
</comment>
<proteinExistence type="predicted"/>
<protein>
    <submittedName>
        <fullName evidence="2">Uncharacterized protein</fullName>
    </submittedName>
</protein>
<evidence type="ECO:0000313" key="2">
    <source>
        <dbReference type="EMBL" id="CAK0825795.1"/>
    </source>
</evidence>
<sequence length="253" mass="25842">AAGRPRAGDSPAPEPAAPGPGLSAFRQSFARALESGLLAAAPQVSAITRGAGSAACPPGPRVVASAGRGCGPEALRQVSVKGGLGLVRDRGLAKGSPSLALAPLRLERPGSPTGWSPGEWCRPQLLVGSARGGPGDRVGERSPRRFRHGDGLGARGGDRPPAGRGGRLGARRGSPVGRLGGPRCSAAAHRLLQEEGRAAEDFLASLGRALVFLDDGHRGASWIIEQQKARTRPKHARGMDVRATARLGMGETG</sequence>
<name>A0ABN9S662_9DINO</name>
<feature type="non-terminal residue" evidence="2">
    <location>
        <position position="1"/>
    </location>
</feature>
<reference evidence="2" key="1">
    <citation type="submission" date="2023-10" db="EMBL/GenBank/DDBJ databases">
        <authorList>
            <person name="Chen Y."/>
            <person name="Shah S."/>
            <person name="Dougan E. K."/>
            <person name="Thang M."/>
            <person name="Chan C."/>
        </authorList>
    </citation>
    <scope>NUCLEOTIDE SEQUENCE [LARGE SCALE GENOMIC DNA]</scope>
</reference>
<feature type="non-terminal residue" evidence="2">
    <location>
        <position position="253"/>
    </location>
</feature>
<dbReference type="EMBL" id="CAUYUJ010009086">
    <property type="protein sequence ID" value="CAK0825795.1"/>
    <property type="molecule type" value="Genomic_DNA"/>
</dbReference>
<organism evidence="2 3">
    <name type="scientific">Prorocentrum cordatum</name>
    <dbReference type="NCBI Taxonomy" id="2364126"/>
    <lineage>
        <taxon>Eukaryota</taxon>
        <taxon>Sar</taxon>
        <taxon>Alveolata</taxon>
        <taxon>Dinophyceae</taxon>
        <taxon>Prorocentrales</taxon>
        <taxon>Prorocentraceae</taxon>
        <taxon>Prorocentrum</taxon>
    </lineage>
</organism>